<dbReference type="PROSITE" id="PS01186">
    <property type="entry name" value="EGF_2"/>
    <property type="match status" value="1"/>
</dbReference>
<sequence length="381" mass="42435">MGPNQAETFGLPYDTGSVMHYGPFGFAADPYTPTIRTLERIQQSTIGQRIGPSFLDFQAINAAYGCTDHCPPMHCFHNGYSHPNNCSMCACPDGFYGQFCESIRPSVGDCGGVFMASSKAQYITSPNYPRGFKTGVECFWLLRAPGQGRVFLEFMELFEFLCEDTCDKSYVEVKYHNDKRLTGARHCCSALPSQRFISFDNELVVIMRGLVGGYRGFRARFWSDAMEPIVETTEYNTPAPEISTSQRPFTLPPPTTSAAVKSTKDVFPLPFGFVTEKTPLTSVAVQLVQFHCHTLCFLQRPVHQNFQEEEEEESAAVDLGQSGLVSVPNRVEDVDTGSDNECTALETDQNPFLKIISALFSNQDSAHNRTDIPMKIPRGEH</sequence>
<keyword evidence="3" id="KW-0479">Metal-binding</keyword>
<dbReference type="OrthoDB" id="291007at2759"/>
<evidence type="ECO:0000256" key="2">
    <source>
        <dbReference type="ARBA" id="ARBA00022670"/>
    </source>
</evidence>
<accession>A0A0C2HFS0</accession>
<dbReference type="SMART" id="SM00042">
    <property type="entry name" value="CUB"/>
    <property type="match status" value="1"/>
</dbReference>
<dbReference type="GO" id="GO:0046872">
    <property type="term" value="F:metal ion binding"/>
    <property type="evidence" value="ECO:0007669"/>
    <property type="project" value="UniProtKB-KW"/>
</dbReference>
<dbReference type="InterPro" id="IPR035914">
    <property type="entry name" value="Sperma_CUB_dom_sf"/>
</dbReference>
<protein>
    <submittedName>
        <fullName evidence="12">CUB domain protein</fullName>
    </submittedName>
</protein>
<evidence type="ECO:0000256" key="5">
    <source>
        <dbReference type="ARBA" id="ARBA00022833"/>
    </source>
</evidence>
<keyword evidence="2" id="KW-0645">Protease</keyword>
<keyword evidence="5" id="KW-0862">Zinc</keyword>
<evidence type="ECO:0000256" key="8">
    <source>
        <dbReference type="PROSITE-ProRule" id="PRU00059"/>
    </source>
</evidence>
<dbReference type="GO" id="GO:0006508">
    <property type="term" value="P:proteolysis"/>
    <property type="evidence" value="ECO:0007669"/>
    <property type="project" value="UniProtKB-KW"/>
</dbReference>
<evidence type="ECO:0000256" key="1">
    <source>
        <dbReference type="ARBA" id="ARBA00022536"/>
    </source>
</evidence>
<dbReference type="Gene3D" id="2.60.120.290">
    <property type="entry name" value="Spermadhesin, CUB domain"/>
    <property type="match status" value="1"/>
</dbReference>
<keyword evidence="6" id="KW-0482">Metalloprotease</keyword>
<dbReference type="PANTHER" id="PTHR10127">
    <property type="entry name" value="DISCOIDIN, CUB, EGF, LAMININ , AND ZINC METALLOPROTEASE DOMAIN CONTAINING"/>
    <property type="match status" value="1"/>
</dbReference>
<proteinExistence type="predicted"/>
<evidence type="ECO:0000256" key="3">
    <source>
        <dbReference type="ARBA" id="ARBA00022723"/>
    </source>
</evidence>
<dbReference type="Pfam" id="PF01400">
    <property type="entry name" value="Astacin"/>
    <property type="match status" value="1"/>
</dbReference>
<dbReference type="GO" id="GO:0004222">
    <property type="term" value="F:metalloendopeptidase activity"/>
    <property type="evidence" value="ECO:0007669"/>
    <property type="project" value="InterPro"/>
</dbReference>
<evidence type="ECO:0000313" key="13">
    <source>
        <dbReference type="Proteomes" id="UP000054047"/>
    </source>
</evidence>
<feature type="region of interest" description="Disordered" evidence="9">
    <location>
        <begin position="237"/>
        <end position="257"/>
    </location>
</feature>
<dbReference type="SUPFAM" id="SSF55486">
    <property type="entry name" value="Metalloproteases ('zincins'), catalytic domain"/>
    <property type="match status" value="1"/>
</dbReference>
<name>A0A0C2HFS0_9BILA</name>
<evidence type="ECO:0000313" key="12">
    <source>
        <dbReference type="EMBL" id="KIH68431.1"/>
    </source>
</evidence>
<evidence type="ECO:0000256" key="6">
    <source>
        <dbReference type="ARBA" id="ARBA00023049"/>
    </source>
</evidence>
<reference evidence="12 13" key="1">
    <citation type="submission" date="2013-12" db="EMBL/GenBank/DDBJ databases">
        <title>Draft genome of the parsitic nematode Ancylostoma duodenale.</title>
        <authorList>
            <person name="Mitreva M."/>
        </authorList>
    </citation>
    <scope>NUCLEOTIDE SEQUENCE [LARGE SCALE GENOMIC DNA]</scope>
    <source>
        <strain evidence="12 13">Zhejiang</strain>
    </source>
</reference>
<dbReference type="Proteomes" id="UP000054047">
    <property type="component" value="Unassembled WGS sequence"/>
</dbReference>
<feature type="domain" description="CUB" evidence="10">
    <location>
        <begin position="110"/>
        <end position="224"/>
    </location>
</feature>
<evidence type="ECO:0000259" key="10">
    <source>
        <dbReference type="PROSITE" id="PS01180"/>
    </source>
</evidence>
<feature type="domain" description="Peptidase M12A" evidence="11">
    <location>
        <begin position="1"/>
        <end position="67"/>
    </location>
</feature>
<organism evidence="12 13">
    <name type="scientific">Ancylostoma duodenale</name>
    <dbReference type="NCBI Taxonomy" id="51022"/>
    <lineage>
        <taxon>Eukaryota</taxon>
        <taxon>Metazoa</taxon>
        <taxon>Ecdysozoa</taxon>
        <taxon>Nematoda</taxon>
        <taxon>Chromadorea</taxon>
        <taxon>Rhabditida</taxon>
        <taxon>Rhabditina</taxon>
        <taxon>Rhabditomorpha</taxon>
        <taxon>Strongyloidea</taxon>
        <taxon>Ancylostomatidae</taxon>
        <taxon>Ancylostomatinae</taxon>
        <taxon>Ancylostoma</taxon>
    </lineage>
</organism>
<dbReference type="PANTHER" id="PTHR10127:SF810">
    <property type="entry name" value="ZINC METALLOPROTEINASE NAS-38"/>
    <property type="match status" value="1"/>
</dbReference>
<dbReference type="EMBL" id="KN726379">
    <property type="protein sequence ID" value="KIH68431.1"/>
    <property type="molecule type" value="Genomic_DNA"/>
</dbReference>
<keyword evidence="7" id="KW-1015">Disulfide bond</keyword>
<dbReference type="PROSITE" id="PS01180">
    <property type="entry name" value="CUB"/>
    <property type="match status" value="1"/>
</dbReference>
<evidence type="ECO:0000259" key="11">
    <source>
        <dbReference type="PROSITE" id="PS51864"/>
    </source>
</evidence>
<dbReference type="InterPro" id="IPR000859">
    <property type="entry name" value="CUB_dom"/>
</dbReference>
<dbReference type="InterPro" id="IPR001506">
    <property type="entry name" value="Peptidase_M12A"/>
</dbReference>
<dbReference type="CDD" id="cd00041">
    <property type="entry name" value="CUB"/>
    <property type="match status" value="1"/>
</dbReference>
<comment type="caution">
    <text evidence="8">Lacks conserved residue(s) required for the propagation of feature annotation.</text>
</comment>
<dbReference type="InterPro" id="IPR000742">
    <property type="entry name" value="EGF"/>
</dbReference>
<keyword evidence="13" id="KW-1185">Reference proteome</keyword>
<evidence type="ECO:0000256" key="4">
    <source>
        <dbReference type="ARBA" id="ARBA00022801"/>
    </source>
</evidence>
<gene>
    <name evidence="12" type="ORF">ANCDUO_01234</name>
</gene>
<dbReference type="Gene3D" id="3.40.390.10">
    <property type="entry name" value="Collagenase (Catalytic Domain)"/>
    <property type="match status" value="1"/>
</dbReference>
<dbReference type="InterPro" id="IPR024079">
    <property type="entry name" value="MetalloPept_cat_dom_sf"/>
</dbReference>
<keyword evidence="4" id="KW-0378">Hydrolase</keyword>
<dbReference type="Pfam" id="PF00431">
    <property type="entry name" value="CUB"/>
    <property type="match status" value="1"/>
</dbReference>
<evidence type="ECO:0000256" key="7">
    <source>
        <dbReference type="ARBA" id="ARBA00023157"/>
    </source>
</evidence>
<evidence type="ECO:0000256" key="9">
    <source>
        <dbReference type="SAM" id="MobiDB-lite"/>
    </source>
</evidence>
<dbReference type="AlphaFoldDB" id="A0A0C2HFS0"/>
<dbReference type="SUPFAM" id="SSF49854">
    <property type="entry name" value="Spermadhesin, CUB domain"/>
    <property type="match status" value="1"/>
</dbReference>
<dbReference type="PROSITE" id="PS51864">
    <property type="entry name" value="ASTACIN"/>
    <property type="match status" value="1"/>
</dbReference>
<keyword evidence="1" id="KW-0245">EGF-like domain</keyword>